<keyword evidence="3 5" id="KW-0547">Nucleotide-binding</keyword>
<dbReference type="InterPro" id="IPR059117">
    <property type="entry name" value="APS_kinase_dom"/>
</dbReference>
<feature type="domain" description="APS kinase" evidence="6">
    <location>
        <begin position="9"/>
        <end position="135"/>
    </location>
</feature>
<dbReference type="Pfam" id="PF01583">
    <property type="entry name" value="APS_kinase"/>
    <property type="match status" value="1"/>
</dbReference>
<keyword evidence="8" id="KW-1185">Reference proteome</keyword>
<comment type="catalytic activity">
    <reaction evidence="5">
        <text>adenosine 5'-phosphosulfate + ATP = 3'-phosphoadenylyl sulfate + ADP + H(+)</text>
        <dbReference type="Rhea" id="RHEA:24152"/>
        <dbReference type="ChEBI" id="CHEBI:15378"/>
        <dbReference type="ChEBI" id="CHEBI:30616"/>
        <dbReference type="ChEBI" id="CHEBI:58243"/>
        <dbReference type="ChEBI" id="CHEBI:58339"/>
        <dbReference type="ChEBI" id="CHEBI:456216"/>
        <dbReference type="EC" id="2.7.1.25"/>
    </reaction>
</comment>
<dbReference type="CDD" id="cd02027">
    <property type="entry name" value="APSK"/>
    <property type="match status" value="1"/>
</dbReference>
<evidence type="ECO:0000256" key="5">
    <source>
        <dbReference type="RuleBase" id="RU004347"/>
    </source>
</evidence>
<comment type="function">
    <text evidence="5">Catalyzes the synthesis of activated sulfate.</text>
</comment>
<evidence type="ECO:0000256" key="1">
    <source>
        <dbReference type="ARBA" id="ARBA00012121"/>
    </source>
</evidence>
<keyword evidence="2 5" id="KW-0808">Transferase</keyword>
<dbReference type="InterPro" id="IPR027417">
    <property type="entry name" value="P-loop_NTPase"/>
</dbReference>
<dbReference type="GO" id="GO:0005737">
    <property type="term" value="C:cytoplasm"/>
    <property type="evidence" value="ECO:0007669"/>
    <property type="project" value="TreeGrafter"/>
</dbReference>
<dbReference type="PANTHER" id="PTHR42700">
    <property type="entry name" value="SULFATE ADENYLYLTRANSFERASE"/>
    <property type="match status" value="1"/>
</dbReference>
<dbReference type="Gene3D" id="3.40.50.300">
    <property type="entry name" value="P-loop containing nucleotide triphosphate hydrolases"/>
    <property type="match status" value="1"/>
</dbReference>
<organism evidence="7 8">
    <name type="scientific">Tigriopus californicus</name>
    <name type="common">Marine copepod</name>
    <dbReference type="NCBI Taxonomy" id="6832"/>
    <lineage>
        <taxon>Eukaryota</taxon>
        <taxon>Metazoa</taxon>
        <taxon>Ecdysozoa</taxon>
        <taxon>Arthropoda</taxon>
        <taxon>Crustacea</taxon>
        <taxon>Multicrustacea</taxon>
        <taxon>Hexanauplia</taxon>
        <taxon>Copepoda</taxon>
        <taxon>Harpacticoida</taxon>
        <taxon>Harpacticidae</taxon>
        <taxon>Tigriopus</taxon>
    </lineage>
</organism>
<dbReference type="AlphaFoldDB" id="A0A553PSJ4"/>
<gene>
    <name evidence="7" type="ORF">TCAL_06506</name>
</gene>
<dbReference type="Proteomes" id="UP000318571">
    <property type="component" value="Chromosome 12"/>
</dbReference>
<sequence>MDTILKKEGSTVWITGLSGSGKTTLGLALKTYLTSRGVPCYVLDGDQLRGSLSQDLGYSSMESEENARRAGEVALMFAKTGFLAICCLISPSKRARNAIRARHAHLRLAFHEIHLKCSLSICRARDPKGWYSKYEVARLAHQQIRVGSVNLKYEDIGSFLEENSYDIPDEPDLSLDTETQGVSECLNTLVNYLKLS</sequence>
<dbReference type="InterPro" id="IPR050512">
    <property type="entry name" value="Sulf_AdTrans/APS_kinase"/>
</dbReference>
<dbReference type="STRING" id="6832.A0A553PSJ4"/>
<dbReference type="InterPro" id="IPR002891">
    <property type="entry name" value="APS"/>
</dbReference>
<dbReference type="GO" id="GO:0004020">
    <property type="term" value="F:adenylylsulfate kinase activity"/>
    <property type="evidence" value="ECO:0007669"/>
    <property type="project" value="UniProtKB-EC"/>
</dbReference>
<evidence type="ECO:0000256" key="2">
    <source>
        <dbReference type="ARBA" id="ARBA00022679"/>
    </source>
</evidence>
<dbReference type="GO" id="GO:0010134">
    <property type="term" value="P:sulfate assimilation via adenylyl sulfate reduction"/>
    <property type="evidence" value="ECO:0007669"/>
    <property type="project" value="TreeGrafter"/>
</dbReference>
<dbReference type="OMA" id="HENTVEE"/>
<protein>
    <recommendedName>
        <fullName evidence="1 5">Adenylyl-sulfate kinase</fullName>
        <ecNumber evidence="1 5">2.7.1.25</ecNumber>
    </recommendedName>
</protein>
<reference evidence="7 8" key="1">
    <citation type="journal article" date="2018" name="Nat. Ecol. Evol.">
        <title>Genomic signatures of mitonuclear coevolution across populations of Tigriopus californicus.</title>
        <authorList>
            <person name="Barreto F.S."/>
            <person name="Watson E.T."/>
            <person name="Lima T.G."/>
            <person name="Willett C.S."/>
            <person name="Edmands S."/>
            <person name="Li W."/>
            <person name="Burton R.S."/>
        </authorList>
    </citation>
    <scope>NUCLEOTIDE SEQUENCE [LARGE SCALE GENOMIC DNA]</scope>
    <source>
        <strain evidence="7 8">San Diego</strain>
    </source>
</reference>
<dbReference type="GO" id="GO:0070814">
    <property type="term" value="P:hydrogen sulfide biosynthetic process"/>
    <property type="evidence" value="ECO:0007669"/>
    <property type="project" value="UniProtKB-UniPathway"/>
</dbReference>
<evidence type="ECO:0000256" key="4">
    <source>
        <dbReference type="ARBA" id="ARBA00022840"/>
    </source>
</evidence>
<dbReference type="GO" id="GO:0005524">
    <property type="term" value="F:ATP binding"/>
    <property type="evidence" value="ECO:0007669"/>
    <property type="project" value="UniProtKB-KW"/>
</dbReference>
<evidence type="ECO:0000313" key="8">
    <source>
        <dbReference type="Proteomes" id="UP000318571"/>
    </source>
</evidence>
<dbReference type="SUPFAM" id="SSF52540">
    <property type="entry name" value="P-loop containing nucleoside triphosphate hydrolases"/>
    <property type="match status" value="1"/>
</dbReference>
<dbReference type="OrthoDB" id="506431at2759"/>
<evidence type="ECO:0000313" key="7">
    <source>
        <dbReference type="EMBL" id="TRY80652.1"/>
    </source>
</evidence>
<keyword evidence="4 5" id="KW-0067">ATP-binding</keyword>
<dbReference type="EC" id="2.7.1.25" evidence="1 5"/>
<comment type="pathway">
    <text evidence="5">Sulfur metabolism; hydrogen sulfide biosynthesis; sulfite from sulfate: step 2/3.</text>
</comment>
<comment type="caution">
    <text evidence="7">The sequence shown here is derived from an EMBL/GenBank/DDBJ whole genome shotgun (WGS) entry which is preliminary data.</text>
</comment>
<proteinExistence type="inferred from homology"/>
<dbReference type="EMBL" id="VCGU01000001">
    <property type="protein sequence ID" value="TRY80652.1"/>
    <property type="molecule type" value="Genomic_DNA"/>
</dbReference>
<dbReference type="NCBIfam" id="TIGR00455">
    <property type="entry name" value="apsK"/>
    <property type="match status" value="1"/>
</dbReference>
<dbReference type="GO" id="GO:0004781">
    <property type="term" value="F:sulfate adenylyltransferase (ATP) activity"/>
    <property type="evidence" value="ECO:0007669"/>
    <property type="project" value="TreeGrafter"/>
</dbReference>
<keyword evidence="5" id="KW-0418">Kinase</keyword>
<dbReference type="GO" id="GO:0019379">
    <property type="term" value="P:sulfate assimilation, phosphoadenylyl sulfate reduction by phosphoadenylyl-sulfate reductase (thioredoxin)"/>
    <property type="evidence" value="ECO:0007669"/>
    <property type="project" value="TreeGrafter"/>
</dbReference>
<dbReference type="PANTHER" id="PTHR42700:SF1">
    <property type="entry name" value="SULFATE ADENYLYLTRANSFERASE"/>
    <property type="match status" value="1"/>
</dbReference>
<evidence type="ECO:0000259" key="6">
    <source>
        <dbReference type="Pfam" id="PF01583"/>
    </source>
</evidence>
<comment type="similarity">
    <text evidence="5">Belongs to the APS kinase family.</text>
</comment>
<accession>A0A553PSJ4</accession>
<name>A0A553PSJ4_TIGCA</name>
<dbReference type="UniPathway" id="UPA00140">
    <property type="reaction ID" value="UER00205"/>
</dbReference>
<evidence type="ECO:0000256" key="3">
    <source>
        <dbReference type="ARBA" id="ARBA00022741"/>
    </source>
</evidence>